<evidence type="ECO:0000313" key="2">
    <source>
        <dbReference type="EMBL" id="PRY53920.1"/>
    </source>
</evidence>
<dbReference type="CDD" id="cd01465">
    <property type="entry name" value="vWA_subgroup"/>
    <property type="match status" value="1"/>
</dbReference>
<dbReference type="Pfam" id="PF12034">
    <property type="entry name" value="YfbK_C"/>
    <property type="match status" value="1"/>
</dbReference>
<accession>A0A2T0U7M4</accession>
<dbReference type="PROSITE" id="PS50234">
    <property type="entry name" value="VWFA"/>
    <property type="match status" value="1"/>
</dbReference>
<dbReference type="InterPro" id="IPR036465">
    <property type="entry name" value="vWFA_dom_sf"/>
</dbReference>
<dbReference type="Gene3D" id="3.40.50.410">
    <property type="entry name" value="von Willebrand factor, type A domain"/>
    <property type="match status" value="1"/>
</dbReference>
<dbReference type="OrthoDB" id="9805121at2"/>
<dbReference type="InterPro" id="IPR002035">
    <property type="entry name" value="VWF_A"/>
</dbReference>
<protein>
    <submittedName>
        <fullName evidence="2">Ca-activated chloride channel family protein</fullName>
    </submittedName>
</protein>
<dbReference type="InterPro" id="IPR021908">
    <property type="entry name" value="YfbK_C"/>
</dbReference>
<dbReference type="EMBL" id="PVTH01000003">
    <property type="protein sequence ID" value="PRY53920.1"/>
    <property type="molecule type" value="Genomic_DNA"/>
</dbReference>
<dbReference type="PANTHER" id="PTHR10166:SF37">
    <property type="entry name" value="STOLID, ISOFORM H"/>
    <property type="match status" value="1"/>
</dbReference>
<dbReference type="RefSeq" id="WP_106292496.1">
    <property type="nucleotide sequence ID" value="NZ_PVTH01000003.1"/>
</dbReference>
<sequence>MKKINILIPILVLISLIGSGSKEPEMLKGTVVNASHLKPIEGVMISVKSESQLAVTNKNGHFSIRRPASGATIEFKLGGYRTQRVRYEGQQRLDIKLNQGFKGLETKNVANLLESAARIQPHRTMIIRQPSSPTESYASFAENKFVRPQLNPLSTFGMDVDAASYSNVRRFINQGQLPPADAVRVEEMINYFDYDYPAPTNGQPFSIHTELSIAPWNTEHRLLRIGLQAKEIEAAKIPSSNLVLLIDVSGSMNAYNKLPLVKSSLKMLVNQLRPSDRVAIVSYAGAANIALEPTSGKNKQVILDAINALQAGGSTAGGAGIKLAYDLAASRFIKNGNNRVIMATDGDFNTGQSSDMDMQKLIEEKRKSGIFLSVLGFGMGNYKDSKMELLADKGNGNYAYIDNISEGRKVLVTEFGGTLYTLAKDVKLQLEFNPSKVQAYRLIGYENRSLNAEDFNNDLKDAGDLGSGHSVTALYEIIPHGVKSRFIGSVDELKYQTDKPSGSTFADELASISLRYKAPNSDVSRLIKKTVANTSQPLRTSSDNFRFAAAVAGYGMLLKRSEFVPGFTFAMVAELASQAMSKDEEGFKSEFVRLVRASSLLAEDLLTVTKN</sequence>
<keyword evidence="3" id="KW-1185">Reference proteome</keyword>
<comment type="caution">
    <text evidence="2">The sequence shown here is derived from an EMBL/GenBank/DDBJ whole genome shotgun (WGS) entry which is preliminary data.</text>
</comment>
<dbReference type="PANTHER" id="PTHR10166">
    <property type="entry name" value="VOLTAGE-DEPENDENT CALCIUM CHANNEL SUBUNIT ALPHA-2/DELTA-RELATED"/>
    <property type="match status" value="1"/>
</dbReference>
<dbReference type="SUPFAM" id="SSF49464">
    <property type="entry name" value="Carboxypeptidase regulatory domain-like"/>
    <property type="match status" value="1"/>
</dbReference>
<proteinExistence type="predicted"/>
<name>A0A2T0U7M4_9SPHI</name>
<dbReference type="Pfam" id="PF12450">
    <property type="entry name" value="vWF_A"/>
    <property type="match status" value="1"/>
</dbReference>
<dbReference type="AlphaFoldDB" id="A0A2T0U7M4"/>
<gene>
    <name evidence="2" type="ORF">B0I27_103393</name>
</gene>
<dbReference type="SMART" id="SM00327">
    <property type="entry name" value="VWA"/>
    <property type="match status" value="1"/>
</dbReference>
<organism evidence="2 3">
    <name type="scientific">Arcticibacter pallidicorallinus</name>
    <dbReference type="NCBI Taxonomy" id="1259464"/>
    <lineage>
        <taxon>Bacteria</taxon>
        <taxon>Pseudomonadati</taxon>
        <taxon>Bacteroidota</taxon>
        <taxon>Sphingobacteriia</taxon>
        <taxon>Sphingobacteriales</taxon>
        <taxon>Sphingobacteriaceae</taxon>
        <taxon>Arcticibacter</taxon>
    </lineage>
</organism>
<dbReference type="InterPro" id="IPR022156">
    <property type="entry name" value="Uncharacterised_YfbK_N"/>
</dbReference>
<evidence type="ECO:0000259" key="1">
    <source>
        <dbReference type="PROSITE" id="PS50234"/>
    </source>
</evidence>
<dbReference type="SUPFAM" id="SSF53300">
    <property type="entry name" value="vWA-like"/>
    <property type="match status" value="1"/>
</dbReference>
<dbReference type="InterPro" id="IPR051173">
    <property type="entry name" value="Ca_channel_alpha-2/delta"/>
</dbReference>
<feature type="domain" description="VWFA" evidence="1">
    <location>
        <begin position="241"/>
        <end position="426"/>
    </location>
</feature>
<dbReference type="Pfam" id="PF13715">
    <property type="entry name" value="CarbopepD_reg_2"/>
    <property type="match status" value="1"/>
</dbReference>
<dbReference type="Pfam" id="PF00092">
    <property type="entry name" value="VWA"/>
    <property type="match status" value="1"/>
</dbReference>
<evidence type="ECO:0000313" key="3">
    <source>
        <dbReference type="Proteomes" id="UP000238034"/>
    </source>
</evidence>
<dbReference type="Proteomes" id="UP000238034">
    <property type="component" value="Unassembled WGS sequence"/>
</dbReference>
<reference evidence="2 3" key="1">
    <citation type="submission" date="2018-03" db="EMBL/GenBank/DDBJ databases">
        <title>Genomic Encyclopedia of Type Strains, Phase III (KMG-III): the genomes of soil and plant-associated and newly described type strains.</title>
        <authorList>
            <person name="Whitman W."/>
        </authorList>
    </citation>
    <scope>NUCLEOTIDE SEQUENCE [LARGE SCALE GENOMIC DNA]</scope>
    <source>
        <strain evidence="2 3">CGMCC 1.9313</strain>
    </source>
</reference>
<dbReference type="InterPro" id="IPR008969">
    <property type="entry name" value="CarboxyPept-like_regulatory"/>
</dbReference>
<dbReference type="Gene3D" id="2.60.40.1120">
    <property type="entry name" value="Carboxypeptidase-like, regulatory domain"/>
    <property type="match status" value="1"/>
</dbReference>